<feature type="coiled-coil region" evidence="1">
    <location>
        <begin position="57"/>
        <end position="98"/>
    </location>
</feature>
<dbReference type="KEGG" id="pswu:SY83_06755"/>
<protein>
    <recommendedName>
        <fullName evidence="5">DUF4446 domain-containing protein</fullName>
    </recommendedName>
</protein>
<evidence type="ECO:0000256" key="1">
    <source>
        <dbReference type="SAM" id="Coils"/>
    </source>
</evidence>
<dbReference type="Proteomes" id="UP000076927">
    <property type="component" value="Chromosome"/>
</dbReference>
<reference evidence="3 4" key="1">
    <citation type="submission" date="2015-01" db="EMBL/GenBank/DDBJ databases">
        <title>Paenibacillus swuensis/DY6/whole genome sequencing.</title>
        <authorList>
            <person name="Kim M.K."/>
            <person name="Srinivasan S."/>
            <person name="Lee J.-J."/>
        </authorList>
    </citation>
    <scope>NUCLEOTIDE SEQUENCE [LARGE SCALE GENOMIC DNA]</scope>
    <source>
        <strain evidence="3 4">DY6</strain>
    </source>
</reference>
<sequence length="170" mass="19188">MSKELAGMETILNVEADLLVGAVLLFVALLFVLWISNAIRISRMKKRYKKMMGESGMPNLEVLMTEIQEEVHKLRLENEQQRNKVNVMERKLKSMKGHVGVHRYNAFADRGSDLSFSVAIVDDELNGVVLSGLHSREDTYVYSKPLTNGDSAYPLTPEEKQAINQAIHKA</sequence>
<proteinExistence type="predicted"/>
<dbReference type="AlphaFoldDB" id="A0A172TG44"/>
<dbReference type="PATRIC" id="fig|1178515.4.peg.1345"/>
<gene>
    <name evidence="3" type="ORF">SY83_06755</name>
</gene>
<keyword evidence="1" id="KW-0175">Coiled coil</keyword>
<evidence type="ECO:0000256" key="2">
    <source>
        <dbReference type="SAM" id="Phobius"/>
    </source>
</evidence>
<organism evidence="3 4">
    <name type="scientific">Paenibacillus swuensis</name>
    <dbReference type="NCBI Taxonomy" id="1178515"/>
    <lineage>
        <taxon>Bacteria</taxon>
        <taxon>Bacillati</taxon>
        <taxon>Bacillota</taxon>
        <taxon>Bacilli</taxon>
        <taxon>Bacillales</taxon>
        <taxon>Paenibacillaceae</taxon>
        <taxon>Paenibacillus</taxon>
    </lineage>
</organism>
<evidence type="ECO:0000313" key="4">
    <source>
        <dbReference type="Proteomes" id="UP000076927"/>
    </source>
</evidence>
<keyword evidence="4" id="KW-1185">Reference proteome</keyword>
<dbReference type="Pfam" id="PF14584">
    <property type="entry name" value="DUF4446"/>
    <property type="match status" value="1"/>
</dbReference>
<keyword evidence="2" id="KW-0812">Transmembrane</keyword>
<dbReference type="EMBL" id="CP011388">
    <property type="protein sequence ID" value="ANE46035.1"/>
    <property type="molecule type" value="Genomic_DNA"/>
</dbReference>
<keyword evidence="2" id="KW-0472">Membrane</keyword>
<dbReference type="InterPro" id="IPR027981">
    <property type="entry name" value="DUF4446"/>
</dbReference>
<dbReference type="STRING" id="1178515.SY83_06755"/>
<keyword evidence="2" id="KW-1133">Transmembrane helix</keyword>
<evidence type="ECO:0000313" key="3">
    <source>
        <dbReference type="EMBL" id="ANE46035.1"/>
    </source>
</evidence>
<name>A0A172TG44_9BACL</name>
<dbReference type="RefSeq" id="WP_068605418.1">
    <property type="nucleotide sequence ID" value="NZ_CP011388.1"/>
</dbReference>
<accession>A0A172TG44</accession>
<dbReference type="OrthoDB" id="5244042at2"/>
<feature type="transmembrane region" description="Helical" evidence="2">
    <location>
        <begin position="20"/>
        <end position="42"/>
    </location>
</feature>
<evidence type="ECO:0008006" key="5">
    <source>
        <dbReference type="Google" id="ProtNLM"/>
    </source>
</evidence>